<protein>
    <recommendedName>
        <fullName evidence="1">PAS domain-containing protein</fullName>
    </recommendedName>
</protein>
<dbReference type="Proteomes" id="UP000092498">
    <property type="component" value="Chromosome"/>
</dbReference>
<feature type="domain" description="PAS" evidence="1">
    <location>
        <begin position="1"/>
        <end position="33"/>
    </location>
</feature>
<dbReference type="AlphaFoldDB" id="A0A1B1AIY9"/>
<dbReference type="STRING" id="1759059.ATE48_11630"/>
<dbReference type="InterPro" id="IPR035965">
    <property type="entry name" value="PAS-like_dom_sf"/>
</dbReference>
<dbReference type="SUPFAM" id="SSF55785">
    <property type="entry name" value="PYP-like sensor domain (PAS domain)"/>
    <property type="match status" value="1"/>
</dbReference>
<dbReference type="PROSITE" id="PS50112">
    <property type="entry name" value="PAS"/>
    <property type="match status" value="1"/>
</dbReference>
<dbReference type="KEGG" id="cbot:ATE48_11630"/>
<dbReference type="EMBL" id="CP013244">
    <property type="protein sequence ID" value="ANP46522.1"/>
    <property type="molecule type" value="Genomic_DNA"/>
</dbReference>
<sequence>MLSDLPIALYLLDREGRVIYFNAEAVRFVGQEPRIGHDMWCVTWRLWERNGRRLPHDQCPMAVAMKKERRFAARAPLPKGRTVRARRSRRFLGGFNGLSPLAA</sequence>
<evidence type="ECO:0000313" key="3">
    <source>
        <dbReference type="Proteomes" id="UP000092498"/>
    </source>
</evidence>
<keyword evidence="3" id="KW-1185">Reference proteome</keyword>
<accession>A0A1B1AIY9</accession>
<evidence type="ECO:0000313" key="2">
    <source>
        <dbReference type="EMBL" id="ANP46522.1"/>
    </source>
</evidence>
<dbReference type="InParanoid" id="A0A1B1AIY9"/>
<gene>
    <name evidence="2" type="ORF">ATE48_11630</name>
</gene>
<dbReference type="InterPro" id="IPR000014">
    <property type="entry name" value="PAS"/>
</dbReference>
<name>A0A1B1AIY9_9PROT</name>
<organism evidence="2 3">
    <name type="scientific">Candidatus Viadribacter manganicus</name>
    <dbReference type="NCBI Taxonomy" id="1759059"/>
    <lineage>
        <taxon>Bacteria</taxon>
        <taxon>Pseudomonadati</taxon>
        <taxon>Pseudomonadota</taxon>
        <taxon>Alphaproteobacteria</taxon>
        <taxon>Hyphomonadales</taxon>
        <taxon>Hyphomonadaceae</taxon>
        <taxon>Candidatus Viadribacter</taxon>
    </lineage>
</organism>
<proteinExistence type="predicted"/>
<evidence type="ECO:0000259" key="1">
    <source>
        <dbReference type="PROSITE" id="PS50112"/>
    </source>
</evidence>
<dbReference type="RefSeq" id="WP_066771703.1">
    <property type="nucleotide sequence ID" value="NZ_CP013244.1"/>
</dbReference>
<reference evidence="2 3" key="1">
    <citation type="submission" date="2015-11" db="EMBL/GenBank/DDBJ databases">
        <title>Whole-Genome Sequence of Candidatus Oderbacter manganicum from the National Park Lower Oder Valley, Germany.</title>
        <authorList>
            <person name="Braun B."/>
            <person name="Liere K."/>
            <person name="Szewzyk U."/>
        </authorList>
    </citation>
    <scope>NUCLEOTIDE SEQUENCE [LARGE SCALE GENOMIC DNA]</scope>
    <source>
        <strain evidence="2 3">OTSz_A_272</strain>
    </source>
</reference>